<accession>A0AAD1UM31</accession>
<evidence type="ECO:0000256" key="1">
    <source>
        <dbReference type="SAM" id="MobiDB-lite"/>
    </source>
</evidence>
<keyword evidence="3" id="KW-1185">Reference proteome</keyword>
<feature type="region of interest" description="Disordered" evidence="1">
    <location>
        <begin position="70"/>
        <end position="92"/>
    </location>
</feature>
<feature type="region of interest" description="Disordered" evidence="1">
    <location>
        <begin position="126"/>
        <end position="174"/>
    </location>
</feature>
<protein>
    <submittedName>
        <fullName evidence="2">Uncharacterized protein</fullName>
    </submittedName>
</protein>
<reference evidence="2" key="1">
    <citation type="submission" date="2023-07" db="EMBL/GenBank/DDBJ databases">
        <authorList>
            <consortium name="AG Swart"/>
            <person name="Singh M."/>
            <person name="Singh A."/>
            <person name="Seah K."/>
            <person name="Emmerich C."/>
        </authorList>
    </citation>
    <scope>NUCLEOTIDE SEQUENCE</scope>
    <source>
        <strain evidence="2">DP1</strain>
    </source>
</reference>
<feature type="compositionally biased region" description="Acidic residues" evidence="1">
    <location>
        <begin position="154"/>
        <end position="170"/>
    </location>
</feature>
<name>A0AAD1UM31_EUPCR</name>
<evidence type="ECO:0000313" key="3">
    <source>
        <dbReference type="Proteomes" id="UP001295684"/>
    </source>
</evidence>
<dbReference type="EMBL" id="CAMPGE010013237">
    <property type="protein sequence ID" value="CAI2371978.1"/>
    <property type="molecule type" value="Genomic_DNA"/>
</dbReference>
<proteinExistence type="predicted"/>
<dbReference type="AlphaFoldDB" id="A0AAD1UM31"/>
<comment type="caution">
    <text evidence="2">The sequence shown here is derived from an EMBL/GenBank/DDBJ whole genome shotgun (WGS) entry which is preliminary data.</text>
</comment>
<dbReference type="Proteomes" id="UP001295684">
    <property type="component" value="Unassembled WGS sequence"/>
</dbReference>
<sequence length="185" mass="20927">MEKLPQDPSESHKEAFISNLLARPSQKPDFSMPLPKSSVLNDIKSFLPQFKTSTEELINNDELRKNMNIDIQTNTEADSQAEQTADPSQSNKQYIEINMGVGVYDIKNPEFNEKDVCLQESKKPCLIIEDDKSDEETQKPLVQEIGASNTPMQDDSDDSDSSDGSEPTEEDIQKYEAFVRSYLNK</sequence>
<organism evidence="2 3">
    <name type="scientific">Euplotes crassus</name>
    <dbReference type="NCBI Taxonomy" id="5936"/>
    <lineage>
        <taxon>Eukaryota</taxon>
        <taxon>Sar</taxon>
        <taxon>Alveolata</taxon>
        <taxon>Ciliophora</taxon>
        <taxon>Intramacronucleata</taxon>
        <taxon>Spirotrichea</taxon>
        <taxon>Hypotrichia</taxon>
        <taxon>Euplotida</taxon>
        <taxon>Euplotidae</taxon>
        <taxon>Moneuplotes</taxon>
    </lineage>
</organism>
<gene>
    <name evidence="2" type="ORF">ECRASSUSDP1_LOCUS13305</name>
</gene>
<evidence type="ECO:0000313" key="2">
    <source>
        <dbReference type="EMBL" id="CAI2371978.1"/>
    </source>
</evidence>